<protein>
    <recommendedName>
        <fullName evidence="3">SCP2 domain-containing protein</fullName>
    </recommendedName>
</protein>
<accession>A0A931MI10</accession>
<evidence type="ECO:0008006" key="3">
    <source>
        <dbReference type="Google" id="ProtNLM"/>
    </source>
</evidence>
<keyword evidence="2" id="KW-1185">Reference proteome</keyword>
<organism evidence="1 2">
    <name type="scientific">Caenimonas aquaedulcis</name>
    <dbReference type="NCBI Taxonomy" id="2793270"/>
    <lineage>
        <taxon>Bacteria</taxon>
        <taxon>Pseudomonadati</taxon>
        <taxon>Pseudomonadota</taxon>
        <taxon>Betaproteobacteria</taxon>
        <taxon>Burkholderiales</taxon>
        <taxon>Comamonadaceae</taxon>
        <taxon>Caenimonas</taxon>
    </lineage>
</organism>
<name>A0A931MI10_9BURK</name>
<dbReference type="Proteomes" id="UP000651050">
    <property type="component" value="Unassembled WGS sequence"/>
</dbReference>
<dbReference type="AlphaFoldDB" id="A0A931MI10"/>
<gene>
    <name evidence="1" type="ORF">I5803_15040</name>
</gene>
<comment type="caution">
    <text evidence="1">The sequence shown here is derived from an EMBL/GenBank/DDBJ whole genome shotgun (WGS) entry which is preliminary data.</text>
</comment>
<evidence type="ECO:0000313" key="1">
    <source>
        <dbReference type="EMBL" id="MBG9389344.1"/>
    </source>
</evidence>
<sequence>MRTDLQPILARHPGLLRRMRFVQLRFELRSSDERLRVDVSDERVAATVVPAGVDIPASEFVLQAPEAAWREFSKPLPAPGYNDILALLEAGHARFTGQGLGFYRNLFLVKAIVSAVFRGDARW</sequence>
<dbReference type="RefSeq" id="WP_196987144.1">
    <property type="nucleotide sequence ID" value="NZ_JADWYS010000001.1"/>
</dbReference>
<reference evidence="1" key="1">
    <citation type="submission" date="2020-11" db="EMBL/GenBank/DDBJ databases">
        <title>Bacterial whole genome sequence for Caenimonas sp. DR4.4.</title>
        <authorList>
            <person name="Le V."/>
            <person name="Ko S.-R."/>
            <person name="Ahn C.-Y."/>
            <person name="Oh H.-M."/>
        </authorList>
    </citation>
    <scope>NUCLEOTIDE SEQUENCE</scope>
    <source>
        <strain evidence="1">DR4.4</strain>
    </source>
</reference>
<evidence type="ECO:0000313" key="2">
    <source>
        <dbReference type="Proteomes" id="UP000651050"/>
    </source>
</evidence>
<proteinExistence type="predicted"/>
<dbReference type="EMBL" id="JADWYS010000001">
    <property type="protein sequence ID" value="MBG9389344.1"/>
    <property type="molecule type" value="Genomic_DNA"/>
</dbReference>